<dbReference type="EMBL" id="CP163441">
    <property type="protein sequence ID" value="XDQ43515.1"/>
    <property type="molecule type" value="Genomic_DNA"/>
</dbReference>
<organism evidence="2">
    <name type="scientific">Streptomyces sp. R39</name>
    <dbReference type="NCBI Taxonomy" id="3238631"/>
    <lineage>
        <taxon>Bacteria</taxon>
        <taxon>Bacillati</taxon>
        <taxon>Actinomycetota</taxon>
        <taxon>Actinomycetes</taxon>
        <taxon>Kitasatosporales</taxon>
        <taxon>Streptomycetaceae</taxon>
        <taxon>Streptomyces</taxon>
    </lineage>
</organism>
<sequence>MSYRIAYAPPADDTLAKMGNAASFRDVMAATIGRDPYGHGSTAVRGERDRREATVLGAIVLYYVAGSILTVTVVRLIPSL</sequence>
<accession>A0AB39QJS4</accession>
<gene>
    <name evidence="2" type="ORF">AB5J52_15290</name>
</gene>
<keyword evidence="1" id="KW-0472">Membrane</keyword>
<reference evidence="2" key="1">
    <citation type="submission" date="2024-07" db="EMBL/GenBank/DDBJ databases">
        <authorList>
            <person name="Yu S.T."/>
        </authorList>
    </citation>
    <scope>NUCLEOTIDE SEQUENCE</scope>
    <source>
        <strain evidence="2">R39</strain>
    </source>
</reference>
<evidence type="ECO:0000313" key="2">
    <source>
        <dbReference type="EMBL" id="XDQ43515.1"/>
    </source>
</evidence>
<evidence type="ECO:0000256" key="1">
    <source>
        <dbReference type="SAM" id="Phobius"/>
    </source>
</evidence>
<keyword evidence="1" id="KW-0812">Transmembrane</keyword>
<keyword evidence="1" id="KW-1133">Transmembrane helix</keyword>
<feature type="transmembrane region" description="Helical" evidence="1">
    <location>
        <begin position="55"/>
        <end position="77"/>
    </location>
</feature>
<dbReference type="RefSeq" id="WP_369222636.1">
    <property type="nucleotide sequence ID" value="NZ_CP163441.1"/>
</dbReference>
<protein>
    <submittedName>
        <fullName evidence="2">Uncharacterized protein</fullName>
    </submittedName>
</protein>
<proteinExistence type="predicted"/>
<dbReference type="AlphaFoldDB" id="A0AB39QJS4"/>
<name>A0AB39QJS4_9ACTN</name>